<evidence type="ECO:0000313" key="1">
    <source>
        <dbReference type="EMBL" id="AAD09213.1"/>
    </source>
</evidence>
<sequence length="117" mass="13197">NEYTDALAKCTTYEPVSREYIDFNGRYNPNLEWDNELSYAACYDLVGLEPNNVNVRYEAERTFAGKYSGLPLGRRVRVALAAGSGKNKIKSLAPQTIYGCNSLVDGEKLKVLCLYWE</sequence>
<accession>O96873</accession>
<proteinExistence type="evidence at transcript level"/>
<dbReference type="EMBL" id="U66188">
    <property type="protein sequence ID" value="AAD09213.1"/>
    <property type="molecule type" value="mRNA"/>
</dbReference>
<reference evidence="1" key="1">
    <citation type="submission" date="1996-08" db="EMBL/GenBank/DDBJ databases">
        <authorList>
            <person name="Schallig H.D.F.H."/>
            <person name="Kooyman F.N.J."/>
            <person name="Poot J."/>
            <person name="Van Leeuwen M.A.W."/>
        </authorList>
    </citation>
    <scope>NUCLEOTIDE SEQUENCE</scope>
</reference>
<protein>
    <submittedName>
        <fullName evidence="1">Excretory/secretory antigen 2 protein</fullName>
    </submittedName>
</protein>
<dbReference type="AlphaFoldDB" id="O96873"/>
<reference evidence="1" key="2">
    <citation type="journal article" date="1997" name="J. Clin. Microbiol.">
        <title>Use of cloned excretory/secretory low-molecular-weight proteins of Cooperia oncophora in a serological assay.</title>
        <authorList>
            <person name="Poot J."/>
            <person name="Kooyman F.N."/>
            <person name="Dop P.Y."/>
            <person name="Schallig H.D."/>
            <person name="Eysker M."/>
            <person name="Cornelissen A.W."/>
        </authorList>
    </citation>
    <scope>NUCLEOTIDE SEQUENCE</scope>
</reference>
<organism evidence="1">
    <name type="scientific">Cooperia oncophora</name>
    <name type="common">Parasitic roundworm</name>
    <name type="synonym">Strongylus oncophora</name>
    <dbReference type="NCBI Taxonomy" id="27828"/>
    <lineage>
        <taxon>Eukaryota</taxon>
        <taxon>Metazoa</taxon>
        <taxon>Ecdysozoa</taxon>
        <taxon>Nematoda</taxon>
        <taxon>Chromadorea</taxon>
        <taxon>Rhabditida</taxon>
        <taxon>Rhabditina</taxon>
        <taxon>Rhabditomorpha</taxon>
        <taxon>Strongyloidea</taxon>
        <taxon>Trichostrongylidae</taxon>
        <taxon>Cooperia</taxon>
    </lineage>
</organism>
<name>O96873_COOON</name>
<feature type="non-terminal residue" evidence="1">
    <location>
        <position position="1"/>
    </location>
</feature>